<dbReference type="InterPro" id="IPR005524">
    <property type="entry name" value="DUF318"/>
</dbReference>
<keyword evidence="5 7" id="KW-1133">Transmembrane helix</keyword>
<evidence type="ECO:0000256" key="1">
    <source>
        <dbReference type="ARBA" id="ARBA00004651"/>
    </source>
</evidence>
<dbReference type="AlphaFoldDB" id="A0A849VF14"/>
<gene>
    <name evidence="8" type="ORF">HG263_17455</name>
</gene>
<keyword evidence="6 7" id="KW-0472">Membrane</keyword>
<evidence type="ECO:0000256" key="5">
    <source>
        <dbReference type="ARBA" id="ARBA00022989"/>
    </source>
</evidence>
<feature type="transmembrane region" description="Helical" evidence="7">
    <location>
        <begin position="295"/>
        <end position="321"/>
    </location>
</feature>
<accession>A0A849VF14</accession>
<evidence type="ECO:0000256" key="2">
    <source>
        <dbReference type="ARBA" id="ARBA00006386"/>
    </source>
</evidence>
<evidence type="ECO:0000256" key="6">
    <source>
        <dbReference type="ARBA" id="ARBA00023136"/>
    </source>
</evidence>
<dbReference type="EMBL" id="JABBPG010000008">
    <property type="protein sequence ID" value="NOU52319.1"/>
    <property type="molecule type" value="Genomic_DNA"/>
</dbReference>
<comment type="similarity">
    <text evidence="2">Belongs to the UPF0718 family.</text>
</comment>
<evidence type="ECO:0000256" key="4">
    <source>
        <dbReference type="ARBA" id="ARBA00022692"/>
    </source>
</evidence>
<protein>
    <submittedName>
        <fullName evidence="8">Permease</fullName>
    </submittedName>
</protein>
<proteinExistence type="inferred from homology"/>
<dbReference type="PANTHER" id="PTHR42775:SF2">
    <property type="entry name" value="PERMEASE"/>
    <property type="match status" value="1"/>
</dbReference>
<feature type="transmembrane region" description="Helical" evidence="7">
    <location>
        <begin position="263"/>
        <end position="283"/>
    </location>
</feature>
<name>A0A849VF14_9GAMM</name>
<organism evidence="8 9">
    <name type="scientific">Pseudoalteromonas caenipelagi</name>
    <dbReference type="NCBI Taxonomy" id="2726988"/>
    <lineage>
        <taxon>Bacteria</taxon>
        <taxon>Pseudomonadati</taxon>
        <taxon>Pseudomonadota</taxon>
        <taxon>Gammaproteobacteria</taxon>
        <taxon>Alteromonadales</taxon>
        <taxon>Pseudoalteromonadaceae</taxon>
        <taxon>Pseudoalteromonas</taxon>
    </lineage>
</organism>
<feature type="transmembrane region" description="Helical" evidence="7">
    <location>
        <begin position="12"/>
        <end position="34"/>
    </location>
</feature>
<keyword evidence="9" id="KW-1185">Reference proteome</keyword>
<keyword evidence="3" id="KW-1003">Cell membrane</keyword>
<dbReference type="GO" id="GO:0005886">
    <property type="term" value="C:plasma membrane"/>
    <property type="evidence" value="ECO:0007669"/>
    <property type="project" value="UniProtKB-SubCell"/>
</dbReference>
<feature type="transmembrane region" description="Helical" evidence="7">
    <location>
        <begin position="116"/>
        <end position="136"/>
    </location>
</feature>
<dbReference type="InterPro" id="IPR053166">
    <property type="entry name" value="UPF0718_permease"/>
</dbReference>
<evidence type="ECO:0000313" key="9">
    <source>
        <dbReference type="Proteomes" id="UP000586305"/>
    </source>
</evidence>
<reference evidence="8 9" key="1">
    <citation type="submission" date="2020-04" db="EMBL/GenBank/DDBJ databases">
        <title>Pseudoalteromonas caenipelagi sp. nov., isolated from a tidal flat.</title>
        <authorList>
            <person name="Park S."/>
            <person name="Yoon J.-H."/>
        </authorList>
    </citation>
    <scope>NUCLEOTIDE SEQUENCE [LARGE SCALE GENOMIC DNA]</scope>
    <source>
        <strain evidence="8 9">JBTF-M23</strain>
    </source>
</reference>
<dbReference type="Pfam" id="PF03773">
    <property type="entry name" value="ArsP_1"/>
    <property type="match status" value="1"/>
</dbReference>
<dbReference type="PANTHER" id="PTHR42775">
    <property type="entry name" value="PERMEASE RV2963-RELATED"/>
    <property type="match status" value="1"/>
</dbReference>
<feature type="transmembrane region" description="Helical" evidence="7">
    <location>
        <begin position="228"/>
        <end position="251"/>
    </location>
</feature>
<dbReference type="RefSeq" id="WP_171627376.1">
    <property type="nucleotide sequence ID" value="NZ_JABBPG010000008.1"/>
</dbReference>
<sequence>MSTSKQWQSAIEFFIGAFIELGVLFVLISFIVSIVNHTLPMSKVRALLSGNKGYGIAMSLGAITPFCSCSTLPMMVGLLKARAAFGPVMAFLFTSPLLNPFIVALFWATFGPSLTFMYAFFVIVMALSSGFLLQYLGFERYIRPELFAEQPNKSPQCNTGSSTSSCTDTRPTCAPTAAHEQPKQSKVSLGVTLFKGALSQLKSMLPYMVLGIAIGAVLHGFVPSELFASLSGVHTVFLIPLCALVGTFLYVRASTMIPIAASLVAKGLSMGAVMSLTIAGAGASLPEMIMLKKLFYWPLLVAFIGLIFITACLTGISIELLNLQP</sequence>
<evidence type="ECO:0000256" key="7">
    <source>
        <dbReference type="SAM" id="Phobius"/>
    </source>
</evidence>
<evidence type="ECO:0000313" key="8">
    <source>
        <dbReference type="EMBL" id="NOU52319.1"/>
    </source>
</evidence>
<feature type="transmembrane region" description="Helical" evidence="7">
    <location>
        <begin position="88"/>
        <end position="110"/>
    </location>
</feature>
<comment type="subcellular location">
    <subcellularLocation>
        <location evidence="1">Cell membrane</location>
        <topology evidence="1">Multi-pass membrane protein</topology>
    </subcellularLocation>
</comment>
<dbReference type="Proteomes" id="UP000586305">
    <property type="component" value="Unassembled WGS sequence"/>
</dbReference>
<evidence type="ECO:0000256" key="3">
    <source>
        <dbReference type="ARBA" id="ARBA00022475"/>
    </source>
</evidence>
<keyword evidence="4 7" id="KW-0812">Transmembrane</keyword>
<comment type="caution">
    <text evidence="8">The sequence shown here is derived from an EMBL/GenBank/DDBJ whole genome shotgun (WGS) entry which is preliminary data.</text>
</comment>
<feature type="transmembrane region" description="Helical" evidence="7">
    <location>
        <begin position="204"/>
        <end position="222"/>
    </location>
</feature>
<feature type="transmembrane region" description="Helical" evidence="7">
    <location>
        <begin position="54"/>
        <end position="76"/>
    </location>
</feature>